<dbReference type="Proteomes" id="UP000002514">
    <property type="component" value="Chromosome"/>
</dbReference>
<dbReference type="AlphaFoldDB" id="Q7N7R3"/>
<evidence type="ECO:0000313" key="2">
    <source>
        <dbReference type="Proteomes" id="UP000002514"/>
    </source>
</evidence>
<protein>
    <submittedName>
        <fullName evidence="1">Photorhabdus luminescens subsp. laumondii TTO1 complete genome segment 4/17</fullName>
    </submittedName>
</protein>
<accession>Q7N7R3</accession>
<keyword evidence="2" id="KW-1185">Reference proteome</keyword>
<evidence type="ECO:0000313" key="1">
    <source>
        <dbReference type="EMBL" id="CAE13340.1"/>
    </source>
</evidence>
<name>Q7N7R3_PHOLL</name>
<proteinExistence type="predicted"/>
<dbReference type="HOGENOM" id="CLU_2555320_0_0_6"/>
<organism evidence="1 2">
    <name type="scientific">Photorhabdus laumondii subsp. laumondii (strain DSM 15139 / CIP 105565 / TT01)</name>
    <name type="common">Photorhabdus luminescens subsp. laumondii</name>
    <dbReference type="NCBI Taxonomy" id="243265"/>
    <lineage>
        <taxon>Bacteria</taxon>
        <taxon>Pseudomonadati</taxon>
        <taxon>Pseudomonadota</taxon>
        <taxon>Gammaproteobacteria</taxon>
        <taxon>Enterobacterales</taxon>
        <taxon>Morganellaceae</taxon>
        <taxon>Photorhabdus</taxon>
    </lineage>
</organism>
<gene>
    <name evidence="1" type="ordered locus">plu1045</name>
</gene>
<reference evidence="2" key="1">
    <citation type="journal article" date="2003" name="Nat. Biotechnol.">
        <title>The genome sequence of the entomopathogenic bacterium Photorhabdus luminescens.</title>
        <authorList>
            <person name="Duchaud E."/>
            <person name="Rusniok C."/>
            <person name="Frangeul L."/>
            <person name="Buchrieser C."/>
            <person name="Givaudan A."/>
            <person name="Taourit S."/>
            <person name="Bocs S."/>
            <person name="Boursaux-Eude C."/>
            <person name="Chandler M."/>
            <person name="Charles J.-F."/>
            <person name="Dassa E."/>
            <person name="Derose R."/>
            <person name="Derzelle S."/>
            <person name="Freyssinet G."/>
            <person name="Gaudriault S."/>
            <person name="Medigue C."/>
            <person name="Lanois A."/>
            <person name="Powell K."/>
            <person name="Siguier P."/>
            <person name="Vincent R."/>
            <person name="Wingate V."/>
            <person name="Zouine M."/>
            <person name="Glaser P."/>
            <person name="Boemare N."/>
            <person name="Danchin A."/>
            <person name="Kunst F."/>
        </authorList>
    </citation>
    <scope>NUCLEOTIDE SEQUENCE [LARGE SCALE GENOMIC DNA]</scope>
    <source>
        <strain evidence="2">DSM 15139 / CIP 105565 / TT01</strain>
    </source>
</reference>
<dbReference type="EMBL" id="BX571862">
    <property type="protein sequence ID" value="CAE13340.1"/>
    <property type="molecule type" value="Genomic_DNA"/>
</dbReference>
<dbReference type="KEGG" id="plu:plu1045"/>
<sequence length="82" mass="9547">MTSNQRLTLCSCLKGLIVVITISSKRFPILQQGICVDRNRLYVRLFHLFYFDRKLVQYVGEKQGLILLSVRCRCSNGLHNKM</sequence>